<keyword evidence="3" id="KW-1185">Reference proteome</keyword>
<organism evidence="2 3">
    <name type="scientific">Nocardia pseudobrasiliensis</name>
    <dbReference type="NCBI Taxonomy" id="45979"/>
    <lineage>
        <taxon>Bacteria</taxon>
        <taxon>Bacillati</taxon>
        <taxon>Actinomycetota</taxon>
        <taxon>Actinomycetes</taxon>
        <taxon>Mycobacteriales</taxon>
        <taxon>Nocardiaceae</taxon>
        <taxon>Nocardia</taxon>
    </lineage>
</organism>
<sequence length="133" mass="14434">MSVARSVSRALHAAVEAGDKDAWLEMFAADAVVEDPVGPSDFDPKGRGHRGLEEISAFWDKAIAHNDSIEFLIADSFACGNEVAFTGTVRSSSGGQTLDAEGVFTYRVNEAGKIIALRAFWEFERTVRTIRPA</sequence>
<dbReference type="InterPro" id="IPR032710">
    <property type="entry name" value="NTF2-like_dom_sf"/>
</dbReference>
<dbReference type="AlphaFoldDB" id="A0A370IFW7"/>
<dbReference type="InterPro" id="IPR037401">
    <property type="entry name" value="SnoaL-like"/>
</dbReference>
<evidence type="ECO:0000313" key="2">
    <source>
        <dbReference type="EMBL" id="RDI69041.1"/>
    </source>
</evidence>
<name>A0A370IFW7_9NOCA</name>
<evidence type="ECO:0000259" key="1">
    <source>
        <dbReference type="Pfam" id="PF12680"/>
    </source>
</evidence>
<feature type="domain" description="SnoaL-like" evidence="1">
    <location>
        <begin position="9"/>
        <end position="115"/>
    </location>
</feature>
<dbReference type="Proteomes" id="UP000254869">
    <property type="component" value="Unassembled WGS sequence"/>
</dbReference>
<protein>
    <submittedName>
        <fullName evidence="2">Ketosteroid isomerase-like protein</fullName>
    </submittedName>
</protein>
<accession>A0A370IFW7</accession>
<comment type="caution">
    <text evidence="2">The sequence shown here is derived from an EMBL/GenBank/DDBJ whole genome shotgun (WGS) entry which is preliminary data.</text>
</comment>
<dbReference type="GO" id="GO:0016853">
    <property type="term" value="F:isomerase activity"/>
    <property type="evidence" value="ECO:0007669"/>
    <property type="project" value="UniProtKB-KW"/>
</dbReference>
<gene>
    <name evidence="2" type="ORF">DFR76_101579</name>
</gene>
<keyword evidence="2" id="KW-0413">Isomerase</keyword>
<dbReference type="EMBL" id="QQBC01000001">
    <property type="protein sequence ID" value="RDI69041.1"/>
    <property type="molecule type" value="Genomic_DNA"/>
</dbReference>
<dbReference type="SUPFAM" id="SSF54427">
    <property type="entry name" value="NTF2-like"/>
    <property type="match status" value="1"/>
</dbReference>
<dbReference type="Gene3D" id="3.10.450.50">
    <property type="match status" value="1"/>
</dbReference>
<dbReference type="Pfam" id="PF12680">
    <property type="entry name" value="SnoaL_2"/>
    <property type="match status" value="1"/>
</dbReference>
<dbReference type="STRING" id="1210086.GCA_001613105_00433"/>
<dbReference type="RefSeq" id="WP_067990926.1">
    <property type="nucleotide sequence ID" value="NZ_QQBC01000001.1"/>
</dbReference>
<reference evidence="2 3" key="1">
    <citation type="submission" date="2018-07" db="EMBL/GenBank/DDBJ databases">
        <title>Genomic Encyclopedia of Type Strains, Phase IV (KMG-IV): sequencing the most valuable type-strain genomes for metagenomic binning, comparative biology and taxonomic classification.</title>
        <authorList>
            <person name="Goeker M."/>
        </authorList>
    </citation>
    <scope>NUCLEOTIDE SEQUENCE [LARGE SCALE GENOMIC DNA]</scope>
    <source>
        <strain evidence="2 3">DSM 44290</strain>
    </source>
</reference>
<evidence type="ECO:0000313" key="3">
    <source>
        <dbReference type="Proteomes" id="UP000254869"/>
    </source>
</evidence>
<proteinExistence type="predicted"/>